<protein>
    <submittedName>
        <fullName evidence="2">Uncharacterized protein</fullName>
    </submittedName>
</protein>
<name>A0A5M3Q0U9_9GAMM</name>
<gene>
    <name evidence="2" type="ORF">MSSD14B_23850</name>
</gene>
<sequence length="156" mass="16954">MSSTGSKHVAKWLPIAIFGPAVIVGAYMLYDKISSQNEAQAEAERITELSEQIQQAYEEVPDEAQSILITVDESGETSIEPSPGLTTDVISATARNHNQCESFAENFTSGQFNYSTVIVGSKRYQVGEWTGSSPTTACLLAFQQSPESVTVQVEIR</sequence>
<evidence type="ECO:0000256" key="1">
    <source>
        <dbReference type="SAM" id="Phobius"/>
    </source>
</evidence>
<keyword evidence="1" id="KW-0812">Transmembrane</keyword>
<evidence type="ECO:0000313" key="3">
    <source>
        <dbReference type="Proteomes" id="UP000387223"/>
    </source>
</evidence>
<feature type="transmembrane region" description="Helical" evidence="1">
    <location>
        <begin position="12"/>
        <end position="30"/>
    </location>
</feature>
<accession>A0A5M3Q0U9</accession>
<comment type="caution">
    <text evidence="2">The sequence shown here is derived from an EMBL/GenBank/DDBJ whole genome shotgun (WGS) entry which is preliminary data.</text>
</comment>
<proteinExistence type="predicted"/>
<reference evidence="2 3" key="1">
    <citation type="journal article" date="2019" name="J. Gen. Appl. Microbiol.">
        <title>Aerobic degradation of cis-dichloroethene by the marine bacterium Marinobacter salsuginis strain 5N-3.</title>
        <authorList>
            <person name="Inoue Y."/>
            <person name="Fukunaga Y."/>
            <person name="Katsumata H."/>
            <person name="Ohji S."/>
            <person name="Hosoyama A."/>
            <person name="Mori K."/>
            <person name="Ando K."/>
        </authorList>
    </citation>
    <scope>NUCLEOTIDE SEQUENCE [LARGE SCALE GENOMIC DNA]</scope>
    <source>
        <strain evidence="2 3">NBRC 109114</strain>
    </source>
</reference>
<keyword evidence="1" id="KW-1133">Transmembrane helix</keyword>
<evidence type="ECO:0000313" key="2">
    <source>
        <dbReference type="EMBL" id="GBO88717.1"/>
    </source>
</evidence>
<dbReference type="EMBL" id="BGZI01000015">
    <property type="protein sequence ID" value="GBO88717.1"/>
    <property type="molecule type" value="Genomic_DNA"/>
</dbReference>
<organism evidence="2 3">
    <name type="scientific">Marinobacter salsuginis</name>
    <dbReference type="NCBI Taxonomy" id="418719"/>
    <lineage>
        <taxon>Bacteria</taxon>
        <taxon>Pseudomonadati</taxon>
        <taxon>Pseudomonadota</taxon>
        <taxon>Gammaproteobacteria</taxon>
        <taxon>Pseudomonadales</taxon>
        <taxon>Marinobacteraceae</taxon>
        <taxon>Marinobacter</taxon>
    </lineage>
</organism>
<dbReference type="Proteomes" id="UP000387223">
    <property type="component" value="Unassembled WGS sequence"/>
</dbReference>
<dbReference type="RefSeq" id="WP_136630069.1">
    <property type="nucleotide sequence ID" value="NZ_BGZI01000015.1"/>
</dbReference>
<dbReference type="AlphaFoldDB" id="A0A5M3Q0U9"/>
<keyword evidence="1" id="KW-0472">Membrane</keyword>